<reference evidence="1 2" key="1">
    <citation type="submission" date="2018-06" db="EMBL/GenBank/DDBJ databases">
        <authorList>
            <consortium name="Pathogen Informatics"/>
            <person name="Doyle S."/>
        </authorList>
    </citation>
    <scope>NUCLEOTIDE SEQUENCE [LARGE SCALE GENOMIC DNA]</scope>
    <source>
        <strain evidence="1 2">NCTC9836</strain>
    </source>
</reference>
<evidence type="ECO:0000313" key="2">
    <source>
        <dbReference type="Proteomes" id="UP000254664"/>
    </source>
</evidence>
<evidence type="ECO:0000313" key="1">
    <source>
        <dbReference type="EMBL" id="SUY48141.1"/>
    </source>
</evidence>
<keyword evidence="2" id="KW-1185">Reference proteome</keyword>
<gene>
    <name evidence="1" type="ORF">NCTC9836_02516</name>
</gene>
<dbReference type="OrthoDB" id="1093513at2"/>
<dbReference type="Proteomes" id="UP000254664">
    <property type="component" value="Unassembled WGS sequence"/>
</dbReference>
<accession>A0A381JAA3</accession>
<dbReference type="AlphaFoldDB" id="A0A381JAA3"/>
<dbReference type="EMBL" id="UFWZ01000001">
    <property type="protein sequence ID" value="SUY48141.1"/>
    <property type="molecule type" value="Genomic_DNA"/>
</dbReference>
<name>A0A381JAA3_9CLOT</name>
<dbReference type="Pfam" id="PF08747">
    <property type="entry name" value="BrxB"/>
    <property type="match status" value="1"/>
</dbReference>
<organism evidence="1 2">
    <name type="scientific">Clostridium putrefaciens</name>
    <dbReference type="NCBI Taxonomy" id="99675"/>
    <lineage>
        <taxon>Bacteria</taxon>
        <taxon>Bacillati</taxon>
        <taxon>Bacillota</taxon>
        <taxon>Clostridia</taxon>
        <taxon>Eubacteriales</taxon>
        <taxon>Clostridiaceae</taxon>
        <taxon>Clostridium</taxon>
    </lineage>
</organism>
<sequence>MKDIYRRIDEILPKIIEPNFRKNKGLGNEIGFYIFDYEPEYELLVRDRVKFIKEKVQGGYGLNIVEFDLYEIIIEMLEEKGYLKKNFEMEEKKGSEHVIFKATKSTLRITEEDDVFVKYIGERLEGADIVFLTGVGKAWPIIRSHTILNNLHRVVEKQPLVMFFPGTYDGGTLMLFNSLKDDNYYRAFQLVDRV</sequence>
<dbReference type="InterPro" id="IPR014858">
    <property type="entry name" value="BrxB"/>
</dbReference>
<proteinExistence type="predicted"/>
<dbReference type="RefSeq" id="WP_115641995.1">
    <property type="nucleotide sequence ID" value="NZ_UFWZ01000001.1"/>
</dbReference>
<protein>
    <submittedName>
        <fullName evidence="1">Domain of uncharacterized function (DUF1788)</fullName>
    </submittedName>
</protein>